<evidence type="ECO:0000256" key="5">
    <source>
        <dbReference type="ARBA" id="ARBA00023136"/>
    </source>
</evidence>
<reference evidence="7 8" key="1">
    <citation type="journal article" date="2015" name="Nature">
        <title>rRNA introns, odd ribosomes, and small enigmatic genomes across a large radiation of phyla.</title>
        <authorList>
            <person name="Brown C.T."/>
            <person name="Hug L.A."/>
            <person name="Thomas B.C."/>
            <person name="Sharon I."/>
            <person name="Castelle C.J."/>
            <person name="Singh A."/>
            <person name="Wilkins M.J."/>
            <person name="Williams K.H."/>
            <person name="Banfield J.F."/>
        </authorList>
    </citation>
    <scope>NUCLEOTIDE SEQUENCE [LARGE SCALE GENOMIC DNA]</scope>
</reference>
<keyword evidence="4 6" id="KW-1133">Transmembrane helix</keyword>
<feature type="non-terminal residue" evidence="7">
    <location>
        <position position="66"/>
    </location>
</feature>
<accession>A0A0G0QTE7</accession>
<evidence type="ECO:0000256" key="6">
    <source>
        <dbReference type="SAM" id="Phobius"/>
    </source>
</evidence>
<protein>
    <recommendedName>
        <fullName evidence="9">DedA family protein</fullName>
    </recommendedName>
</protein>
<keyword evidence="5 6" id="KW-0472">Membrane</keyword>
<comment type="subcellular location">
    <subcellularLocation>
        <location evidence="1">Cell membrane</location>
        <topology evidence="1">Multi-pass membrane protein</topology>
    </subcellularLocation>
</comment>
<proteinExistence type="predicted"/>
<evidence type="ECO:0000256" key="3">
    <source>
        <dbReference type="ARBA" id="ARBA00022692"/>
    </source>
</evidence>
<evidence type="ECO:0000256" key="2">
    <source>
        <dbReference type="ARBA" id="ARBA00022475"/>
    </source>
</evidence>
<gene>
    <name evidence="7" type="ORF">UT42_C0043G0001</name>
</gene>
<evidence type="ECO:0000313" key="8">
    <source>
        <dbReference type="Proteomes" id="UP000034048"/>
    </source>
</evidence>
<evidence type="ECO:0008006" key="9">
    <source>
        <dbReference type="Google" id="ProtNLM"/>
    </source>
</evidence>
<evidence type="ECO:0000256" key="1">
    <source>
        <dbReference type="ARBA" id="ARBA00004651"/>
    </source>
</evidence>
<dbReference type="AlphaFoldDB" id="A0A0G0QTE7"/>
<dbReference type="EMBL" id="LBWS01000043">
    <property type="protein sequence ID" value="KKR13620.1"/>
    <property type="molecule type" value="Genomic_DNA"/>
</dbReference>
<dbReference type="Proteomes" id="UP000034048">
    <property type="component" value="Unassembled WGS sequence"/>
</dbReference>
<sequence>MEELISLLVGYFQNLNYASIITLMTVESSFIPLPSEIVMPPAGYLAAQGQLNIVLVIICGIVGSLL</sequence>
<comment type="caution">
    <text evidence="7">The sequence shown here is derived from an EMBL/GenBank/DDBJ whole genome shotgun (WGS) entry which is preliminary data.</text>
</comment>
<dbReference type="PANTHER" id="PTHR42709">
    <property type="entry name" value="ALKALINE PHOSPHATASE LIKE PROTEIN"/>
    <property type="match status" value="1"/>
</dbReference>
<feature type="transmembrane region" description="Helical" evidence="6">
    <location>
        <begin position="42"/>
        <end position="65"/>
    </location>
</feature>
<keyword evidence="3 6" id="KW-0812">Transmembrane</keyword>
<dbReference type="PANTHER" id="PTHR42709:SF6">
    <property type="entry name" value="UNDECAPRENYL PHOSPHATE TRANSPORTER A"/>
    <property type="match status" value="1"/>
</dbReference>
<name>A0A0G0QTE7_9BACT</name>
<dbReference type="GO" id="GO:0005886">
    <property type="term" value="C:plasma membrane"/>
    <property type="evidence" value="ECO:0007669"/>
    <property type="project" value="UniProtKB-SubCell"/>
</dbReference>
<keyword evidence="2" id="KW-1003">Cell membrane</keyword>
<evidence type="ECO:0000313" key="7">
    <source>
        <dbReference type="EMBL" id="KKR13620.1"/>
    </source>
</evidence>
<dbReference type="InterPro" id="IPR051311">
    <property type="entry name" value="DedA_domain"/>
</dbReference>
<organism evidence="7 8">
    <name type="scientific">Candidatus Falkowbacteria bacterium GW2011_GWA2_39_24</name>
    <dbReference type="NCBI Taxonomy" id="1618634"/>
    <lineage>
        <taxon>Bacteria</taxon>
        <taxon>Candidatus Falkowiibacteriota</taxon>
    </lineage>
</organism>
<evidence type="ECO:0000256" key="4">
    <source>
        <dbReference type="ARBA" id="ARBA00022989"/>
    </source>
</evidence>